<feature type="region of interest" description="Disordered" evidence="3">
    <location>
        <begin position="736"/>
        <end position="769"/>
    </location>
</feature>
<accession>A0ABM0MDR8</accession>
<feature type="compositionally biased region" description="Basic residues" evidence="3">
    <location>
        <begin position="851"/>
        <end position="866"/>
    </location>
</feature>
<keyword evidence="1" id="KW-0106">Calcium</keyword>
<dbReference type="PROSITE" id="PS51390">
    <property type="entry name" value="WAP"/>
    <property type="match status" value="1"/>
</dbReference>
<evidence type="ECO:0000259" key="6">
    <source>
        <dbReference type="PROSITE" id="PS51390"/>
    </source>
</evidence>
<dbReference type="SMART" id="SM00217">
    <property type="entry name" value="WAP"/>
    <property type="match status" value="1"/>
</dbReference>
<dbReference type="PROSITE" id="PS00018">
    <property type="entry name" value="EF_HAND_1"/>
    <property type="match status" value="1"/>
</dbReference>
<dbReference type="InterPro" id="IPR008197">
    <property type="entry name" value="WAP_dom"/>
</dbReference>
<dbReference type="Proteomes" id="UP000694865">
    <property type="component" value="Unplaced"/>
</dbReference>
<keyword evidence="2" id="KW-0175">Coiled coil</keyword>
<proteinExistence type="predicted"/>
<dbReference type="InterPro" id="IPR018247">
    <property type="entry name" value="EF_Hand_1_Ca_BS"/>
</dbReference>
<organism evidence="7 8">
    <name type="scientific">Saccoglossus kowalevskii</name>
    <name type="common">Acorn worm</name>
    <dbReference type="NCBI Taxonomy" id="10224"/>
    <lineage>
        <taxon>Eukaryota</taxon>
        <taxon>Metazoa</taxon>
        <taxon>Hemichordata</taxon>
        <taxon>Enteropneusta</taxon>
        <taxon>Harrimaniidae</taxon>
        <taxon>Saccoglossus</taxon>
    </lineage>
</organism>
<feature type="coiled-coil region" evidence="2">
    <location>
        <begin position="309"/>
        <end position="343"/>
    </location>
</feature>
<dbReference type="Pfam" id="PF00095">
    <property type="entry name" value="WAP"/>
    <property type="match status" value="1"/>
</dbReference>
<dbReference type="SUPFAM" id="SSF57256">
    <property type="entry name" value="Elafin-like"/>
    <property type="match status" value="1"/>
</dbReference>
<evidence type="ECO:0000313" key="8">
    <source>
        <dbReference type="RefSeq" id="XP_006818159.1"/>
    </source>
</evidence>
<dbReference type="Gene3D" id="1.10.238.10">
    <property type="entry name" value="EF-hand"/>
    <property type="match status" value="1"/>
</dbReference>
<protein>
    <submittedName>
        <fullName evidence="8">EF-hand calcium-binding domain-containing protein 14-like isoform X1</fullName>
    </submittedName>
</protein>
<evidence type="ECO:0000256" key="2">
    <source>
        <dbReference type="SAM" id="Coils"/>
    </source>
</evidence>
<evidence type="ECO:0000256" key="3">
    <source>
        <dbReference type="SAM" id="MobiDB-lite"/>
    </source>
</evidence>
<dbReference type="SUPFAM" id="SSF47473">
    <property type="entry name" value="EF-hand"/>
    <property type="match status" value="1"/>
</dbReference>
<sequence length="866" mass="94267">MKKRKELDALVGNGKLVKKKKRSDTGHELLRMHDSSSEIEEFCARKTVIRKPSRTRICATCFPICAFILVVACIAVCSGLVWMNLDLKRDVDQLRHRLQKVEASNGDNSGTMSALGSSLDKLNEDLDTFKNEDKDKINKLHSDVNDILSQIDYLNKTAKQLTDSVDSAKELLAVPSAVLTLQKSVATQGSDINGVQEHVTGLQSAQRQTEDDVDKIKSDVQALTSRLDSLELSSISNSNVESNNVQKPTPHPPTTLAKIIQATTLAPPPPAVVVTEAANAQQEVNMEVDEKEHISDGNDAEKLVSQQKIERVEDDLEDMNVTLNNLTDEYNELLNRIVTLENPPTSQSNDTDLDIQQMYDDLHALMDRLSNNNATSSPSSDDSELTSDTLLTIEDTVHNMTVIVNDLKTRVDELNPNDLNNNLLNVNTTLGMQQILQNAADKMKEENGVVISQLQTNMNTVWTQMTTQTNTITDMQEDIAKIKITIQQLEESPAAAHESENVNTEQAADQELPEEEFEQPGAEAGLGQPVETGLEQPATEAGLEQPAPEAGLEQPAPETGLEQPASEAGLEQPASEAGLEQPASEAGLEQPASEAGLEQPVETGLEQPASEAGLEQPAPEAGMQQPGPEDLEETAPEAGLEQPVPGEEAQETLPTSASPHLQTISLPGISTTEMMINQFYSWDKDSDGFVSYLDLSEFFGAFMPSEQILNQFDFDHNGKFDKDELAIALGFLEVPQAPVPDNNDQESRDLPNPSGNQSGPGESTDKPGTCPVVASEVIGTCSEMCTSDASCPGILKCCSNGCGHGCTNPILNAGTTKASITGKKMQLQQEHSLSAAERQKLWRAQQAAAKQKYHPKYPFRNRHNKQ</sequence>
<dbReference type="Gene3D" id="4.10.75.10">
    <property type="entry name" value="Elafin-like"/>
    <property type="match status" value="1"/>
</dbReference>
<feature type="coiled-coil region" evidence="2">
    <location>
        <begin position="84"/>
        <end position="139"/>
    </location>
</feature>
<keyword evidence="4" id="KW-1133">Transmembrane helix</keyword>
<evidence type="ECO:0000256" key="4">
    <source>
        <dbReference type="SAM" id="Phobius"/>
    </source>
</evidence>
<feature type="compositionally biased region" description="Polar residues" evidence="3">
    <location>
        <begin position="652"/>
        <end position="663"/>
    </location>
</feature>
<dbReference type="PANTHER" id="PTHR15717:SF2">
    <property type="entry name" value="EF-HAND CALCIUM-BINDING DOMAIN-CONTAINING PROTEIN 14"/>
    <property type="match status" value="1"/>
</dbReference>
<dbReference type="PROSITE" id="PS50222">
    <property type="entry name" value="EF_HAND_2"/>
    <property type="match status" value="2"/>
</dbReference>
<evidence type="ECO:0000259" key="5">
    <source>
        <dbReference type="PROSITE" id="PS50222"/>
    </source>
</evidence>
<feature type="region of interest" description="Disordered" evidence="3">
    <location>
        <begin position="843"/>
        <end position="866"/>
    </location>
</feature>
<name>A0ABM0MDR8_SACKO</name>
<dbReference type="PANTHER" id="PTHR15717">
    <property type="entry name" value="PROTEIN KIAA0494"/>
    <property type="match status" value="1"/>
</dbReference>
<dbReference type="CDD" id="cd00199">
    <property type="entry name" value="WAP"/>
    <property type="match status" value="1"/>
</dbReference>
<evidence type="ECO:0000313" key="7">
    <source>
        <dbReference type="Proteomes" id="UP000694865"/>
    </source>
</evidence>
<keyword evidence="4" id="KW-0812">Transmembrane</keyword>
<feature type="domain" description="EF-hand" evidence="5">
    <location>
        <begin position="706"/>
        <end position="735"/>
    </location>
</feature>
<keyword evidence="4" id="KW-0472">Membrane</keyword>
<feature type="region of interest" description="Disordered" evidence="3">
    <location>
        <begin position="542"/>
        <end position="663"/>
    </location>
</feature>
<feature type="domain" description="WAP" evidence="6">
    <location>
        <begin position="763"/>
        <end position="810"/>
    </location>
</feature>
<dbReference type="InterPro" id="IPR036645">
    <property type="entry name" value="Elafin-like_sf"/>
</dbReference>
<dbReference type="InterPro" id="IPR002048">
    <property type="entry name" value="EF_hand_dom"/>
</dbReference>
<feature type="transmembrane region" description="Helical" evidence="4">
    <location>
        <begin position="57"/>
        <end position="83"/>
    </location>
</feature>
<evidence type="ECO:0000256" key="1">
    <source>
        <dbReference type="ARBA" id="ARBA00022837"/>
    </source>
</evidence>
<feature type="domain" description="EF-hand" evidence="5">
    <location>
        <begin position="670"/>
        <end position="705"/>
    </location>
</feature>
<dbReference type="PRINTS" id="PR00003">
    <property type="entry name" value="4DISULPHCORE"/>
</dbReference>
<reference evidence="8" key="1">
    <citation type="submission" date="2025-08" db="UniProtKB">
        <authorList>
            <consortium name="RefSeq"/>
        </authorList>
    </citation>
    <scope>IDENTIFICATION</scope>
    <source>
        <tissue evidence="8">Testes</tissue>
    </source>
</reference>
<gene>
    <name evidence="8" type="primary">LOC100375824</name>
</gene>
<dbReference type="GeneID" id="100375824"/>
<dbReference type="InterPro" id="IPR042352">
    <property type="entry name" value="EFCAB14"/>
</dbReference>
<dbReference type="InterPro" id="IPR011992">
    <property type="entry name" value="EF-hand-dom_pair"/>
</dbReference>
<keyword evidence="7" id="KW-1185">Reference proteome</keyword>
<dbReference type="Gene3D" id="1.20.5.340">
    <property type="match status" value="1"/>
</dbReference>
<feature type="region of interest" description="Disordered" evidence="3">
    <location>
        <begin position="490"/>
        <end position="529"/>
    </location>
</feature>
<dbReference type="RefSeq" id="XP_006818159.1">
    <property type="nucleotide sequence ID" value="XM_006818096.1"/>
</dbReference>